<dbReference type="CDD" id="cd00143">
    <property type="entry name" value="PP2Cc"/>
    <property type="match status" value="1"/>
</dbReference>
<keyword evidence="4" id="KW-0479">Metal-binding</keyword>
<dbReference type="PANTHER" id="PTHR47992">
    <property type="entry name" value="PROTEIN PHOSPHATASE"/>
    <property type="match status" value="1"/>
</dbReference>
<keyword evidence="8" id="KW-0464">Manganese</keyword>
<evidence type="ECO:0000256" key="9">
    <source>
        <dbReference type="RuleBase" id="RU003465"/>
    </source>
</evidence>
<dbReference type="InterPro" id="IPR001932">
    <property type="entry name" value="PPM-type_phosphatase-like_dom"/>
</dbReference>
<keyword evidence="5 9" id="KW-0378">Hydrolase</keyword>
<protein>
    <recommendedName>
        <fullName evidence="3">protein-serine/threonine phosphatase</fullName>
        <ecNumber evidence="3">3.1.3.16</ecNumber>
    </recommendedName>
</protein>
<evidence type="ECO:0000259" key="10">
    <source>
        <dbReference type="PROSITE" id="PS51746"/>
    </source>
</evidence>
<evidence type="ECO:0000256" key="3">
    <source>
        <dbReference type="ARBA" id="ARBA00013081"/>
    </source>
</evidence>
<evidence type="ECO:0000256" key="6">
    <source>
        <dbReference type="ARBA" id="ARBA00022842"/>
    </source>
</evidence>
<evidence type="ECO:0000256" key="2">
    <source>
        <dbReference type="ARBA" id="ARBA00001946"/>
    </source>
</evidence>
<dbReference type="InterPro" id="IPR000222">
    <property type="entry name" value="PP2C_BS"/>
</dbReference>
<keyword evidence="6" id="KW-0460">Magnesium</keyword>
<dbReference type="Gene3D" id="3.60.40.10">
    <property type="entry name" value="PPM-type phosphatase domain"/>
    <property type="match status" value="1"/>
</dbReference>
<comment type="cofactor">
    <cofactor evidence="2">
        <name>Mg(2+)</name>
        <dbReference type="ChEBI" id="CHEBI:18420"/>
    </cofactor>
</comment>
<organism evidence="11 12">
    <name type="scientific">Rehmannia glutinosa</name>
    <name type="common">Chinese foxglove</name>
    <dbReference type="NCBI Taxonomy" id="99300"/>
    <lineage>
        <taxon>Eukaryota</taxon>
        <taxon>Viridiplantae</taxon>
        <taxon>Streptophyta</taxon>
        <taxon>Embryophyta</taxon>
        <taxon>Tracheophyta</taxon>
        <taxon>Spermatophyta</taxon>
        <taxon>Magnoliopsida</taxon>
        <taxon>eudicotyledons</taxon>
        <taxon>Gunneridae</taxon>
        <taxon>Pentapetalae</taxon>
        <taxon>asterids</taxon>
        <taxon>lamiids</taxon>
        <taxon>Lamiales</taxon>
        <taxon>Orobanchaceae</taxon>
        <taxon>Rehmannieae</taxon>
        <taxon>Rehmannia</taxon>
    </lineage>
</organism>
<dbReference type="PROSITE" id="PS01032">
    <property type="entry name" value="PPM_1"/>
    <property type="match status" value="1"/>
</dbReference>
<comment type="cofactor">
    <cofactor evidence="1">
        <name>Mn(2+)</name>
        <dbReference type="ChEBI" id="CHEBI:29035"/>
    </cofactor>
</comment>
<evidence type="ECO:0000256" key="4">
    <source>
        <dbReference type="ARBA" id="ARBA00022723"/>
    </source>
</evidence>
<dbReference type="EMBL" id="JABTTQ020002004">
    <property type="protein sequence ID" value="KAK6126768.1"/>
    <property type="molecule type" value="Genomic_DNA"/>
</dbReference>
<accession>A0ABR0UWU9</accession>
<keyword evidence="7 9" id="KW-0904">Protein phosphatase</keyword>
<feature type="domain" description="PPM-type phosphatase" evidence="10">
    <location>
        <begin position="203"/>
        <end position="514"/>
    </location>
</feature>
<sequence length="524" mass="58126">MDEISSLIAALPFKLGNLITDESAFASLFSEPSMTKLPLVPFTLDNKNSSFSVPQNGAVIKMESNCDKPKDSEDNILVSAKESESPLTFSNQEIKGDDPKALGGGIIDSQYATNDVVLETNLEPLSRNHVDKNSSICRSIKKSESWVSTIASEIVDDVLSVEETNEAAVSIREPKRTFSASILEVSDETKIIKQNLRFNFPPLWGLTSICGRRAEMEDSVVALPRFLEIPSRMLTESPHFSSIHKDLTGHVFGVYDGHGGFQVSNYCRERLHLALAEEIRVAKENLHIEIGERNLKEQWLDVFRTCFRRLDDEVGGFPRGDEDLTSNPPLMPIAPDSVGSTAVVAVVCSTHIIVANCGDSRAVMYRGKVPVPLSVDHRPNREDECARIEAAGGKVINWDGYRVSGVLAVSRSIGDRYLRPYVIADPEIMIVPRTKEDECLILASDGLWDVMTNEEACDLVRKRILIWHKKNGSNLSKDRGNDIDPAAQDAADYLSHVAFQRGSRDNISVIVIDLKAQRKFKKKT</sequence>
<comment type="similarity">
    <text evidence="9">Belongs to the PP2C family.</text>
</comment>
<gene>
    <name evidence="11" type="ORF">DH2020_039493</name>
</gene>
<dbReference type="InterPro" id="IPR036457">
    <property type="entry name" value="PPM-type-like_dom_sf"/>
</dbReference>
<comment type="caution">
    <text evidence="11">The sequence shown here is derived from an EMBL/GenBank/DDBJ whole genome shotgun (WGS) entry which is preliminary data.</text>
</comment>
<evidence type="ECO:0000256" key="7">
    <source>
        <dbReference type="ARBA" id="ARBA00022912"/>
    </source>
</evidence>
<evidence type="ECO:0000256" key="5">
    <source>
        <dbReference type="ARBA" id="ARBA00022801"/>
    </source>
</evidence>
<reference evidence="11 12" key="1">
    <citation type="journal article" date="2021" name="Comput. Struct. Biotechnol. J.">
        <title>De novo genome assembly of the potent medicinal plant Rehmannia glutinosa using nanopore technology.</title>
        <authorList>
            <person name="Ma L."/>
            <person name="Dong C."/>
            <person name="Song C."/>
            <person name="Wang X."/>
            <person name="Zheng X."/>
            <person name="Niu Y."/>
            <person name="Chen S."/>
            <person name="Feng W."/>
        </authorList>
    </citation>
    <scope>NUCLEOTIDE SEQUENCE [LARGE SCALE GENOMIC DNA]</scope>
    <source>
        <strain evidence="11">DH-2019</strain>
    </source>
</reference>
<dbReference type="InterPro" id="IPR015655">
    <property type="entry name" value="PP2C"/>
</dbReference>
<evidence type="ECO:0000313" key="12">
    <source>
        <dbReference type="Proteomes" id="UP001318860"/>
    </source>
</evidence>
<keyword evidence="12" id="KW-1185">Reference proteome</keyword>
<dbReference type="EC" id="3.1.3.16" evidence="3"/>
<evidence type="ECO:0000256" key="1">
    <source>
        <dbReference type="ARBA" id="ARBA00001936"/>
    </source>
</evidence>
<dbReference type="Pfam" id="PF00481">
    <property type="entry name" value="PP2C"/>
    <property type="match status" value="1"/>
</dbReference>
<dbReference type="Proteomes" id="UP001318860">
    <property type="component" value="Unassembled WGS sequence"/>
</dbReference>
<dbReference type="PROSITE" id="PS51746">
    <property type="entry name" value="PPM_2"/>
    <property type="match status" value="1"/>
</dbReference>
<dbReference type="SMART" id="SM00332">
    <property type="entry name" value="PP2Cc"/>
    <property type="match status" value="1"/>
</dbReference>
<name>A0ABR0UWU9_REHGL</name>
<evidence type="ECO:0000313" key="11">
    <source>
        <dbReference type="EMBL" id="KAK6126768.1"/>
    </source>
</evidence>
<dbReference type="SUPFAM" id="SSF81606">
    <property type="entry name" value="PP2C-like"/>
    <property type="match status" value="1"/>
</dbReference>
<proteinExistence type="inferred from homology"/>
<evidence type="ECO:0000256" key="8">
    <source>
        <dbReference type="ARBA" id="ARBA00023211"/>
    </source>
</evidence>